<evidence type="ECO:0000256" key="3">
    <source>
        <dbReference type="ARBA" id="ARBA00022692"/>
    </source>
</evidence>
<dbReference type="EMBL" id="JELW01000002">
    <property type="protein sequence ID" value="EXV03930.1"/>
    <property type="molecule type" value="Genomic_DNA"/>
</dbReference>
<dbReference type="eggNOG" id="ENOG502S1C3">
    <property type="taxonomic scope" value="Eukaryota"/>
</dbReference>
<evidence type="ECO:0000313" key="10">
    <source>
        <dbReference type="EMBL" id="EXV03930.1"/>
    </source>
</evidence>
<gene>
    <name evidence="10" type="ORF">X797_001600</name>
</gene>
<name>A0A0A1V277_9HYPO</name>
<proteinExistence type="predicted"/>
<dbReference type="PANTHER" id="PTHR14360">
    <property type="entry name" value="PROTEIN FMP32, MITOCHONDRIAL"/>
    <property type="match status" value="1"/>
</dbReference>
<evidence type="ECO:0000256" key="6">
    <source>
        <dbReference type="ARBA" id="ARBA00023128"/>
    </source>
</evidence>
<evidence type="ECO:0000256" key="5">
    <source>
        <dbReference type="ARBA" id="ARBA00023054"/>
    </source>
</evidence>
<dbReference type="GO" id="GO:0016020">
    <property type="term" value="C:membrane"/>
    <property type="evidence" value="ECO:0007669"/>
    <property type="project" value="UniProtKB-SubCell"/>
</dbReference>
<dbReference type="Proteomes" id="UP000030151">
    <property type="component" value="Unassembled WGS sequence"/>
</dbReference>
<evidence type="ECO:0000256" key="2">
    <source>
        <dbReference type="ARBA" id="ARBA00004370"/>
    </source>
</evidence>
<accession>A0A0A1V277</accession>
<evidence type="ECO:0000256" key="4">
    <source>
        <dbReference type="ARBA" id="ARBA00022989"/>
    </source>
</evidence>
<organism evidence="10 11">
    <name type="scientific">Metarhizium robertsii</name>
    <dbReference type="NCBI Taxonomy" id="568076"/>
    <lineage>
        <taxon>Eukaryota</taxon>
        <taxon>Fungi</taxon>
        <taxon>Dikarya</taxon>
        <taxon>Ascomycota</taxon>
        <taxon>Pezizomycotina</taxon>
        <taxon>Sordariomycetes</taxon>
        <taxon>Hypocreomycetidae</taxon>
        <taxon>Hypocreales</taxon>
        <taxon>Clavicipitaceae</taxon>
        <taxon>Metarhizium</taxon>
    </lineage>
</organism>
<feature type="region of interest" description="Disordered" evidence="8">
    <location>
        <begin position="377"/>
        <end position="412"/>
    </location>
</feature>
<protein>
    <submittedName>
        <fullName evidence="10">DUF1640 domain protein</fullName>
    </submittedName>
</protein>
<evidence type="ECO:0000256" key="7">
    <source>
        <dbReference type="ARBA" id="ARBA00023136"/>
    </source>
</evidence>
<evidence type="ECO:0000256" key="1">
    <source>
        <dbReference type="ARBA" id="ARBA00004173"/>
    </source>
</evidence>
<keyword evidence="4 9" id="KW-1133">Transmembrane helix</keyword>
<feature type="compositionally biased region" description="Polar residues" evidence="8">
    <location>
        <begin position="111"/>
        <end position="160"/>
    </location>
</feature>
<dbReference type="PANTHER" id="PTHR14360:SF12">
    <property type="entry name" value="MOZ PROTEIN REPRESENTS A CHROMATIN-ASSOCIATED ACETYLTRANSFERASE"/>
    <property type="match status" value="1"/>
</dbReference>
<feature type="compositionally biased region" description="Polar residues" evidence="8">
    <location>
        <begin position="52"/>
        <end position="65"/>
    </location>
</feature>
<dbReference type="HOGENOM" id="CLU_030970_1_0_1"/>
<dbReference type="InterPro" id="IPR024461">
    <property type="entry name" value="CCDC90-like"/>
</dbReference>
<dbReference type="Pfam" id="PF07798">
    <property type="entry name" value="CCDC90-like"/>
    <property type="match status" value="1"/>
</dbReference>
<keyword evidence="3 9" id="KW-0812">Transmembrane</keyword>
<evidence type="ECO:0000256" key="9">
    <source>
        <dbReference type="SAM" id="Phobius"/>
    </source>
</evidence>
<feature type="compositionally biased region" description="Basic and acidic residues" evidence="8">
    <location>
        <begin position="377"/>
        <end position="396"/>
    </location>
</feature>
<keyword evidence="6" id="KW-0496">Mitochondrion</keyword>
<comment type="caution">
    <text evidence="10">The sequence shown here is derived from an EMBL/GenBank/DDBJ whole genome shotgun (WGS) entry which is preliminary data.</text>
</comment>
<keyword evidence="7 9" id="KW-0472">Membrane</keyword>
<feature type="compositionally biased region" description="Basic and acidic residues" evidence="8">
    <location>
        <begin position="79"/>
        <end position="94"/>
    </location>
</feature>
<dbReference type="Gene3D" id="1.20.5.340">
    <property type="match status" value="1"/>
</dbReference>
<sequence>MATGRLSFLYPHLLRAARTSVTPSTVATRWVATTRSKSSFAARHGKAVEPTWNKTQEAEAQSSRSTESKNDGDQAPAQEETKATEATKTTDTKQPRAQPRAAADKRASPELEQSSSVQAATASMSSADSPTSKTGDSAATTKVADSSNAAEEPSQSTSDVDSPAAPSLEAVLHMPSPDKVEHPHMAPPPYVHHFDSYSLVKQLEEGGYSREQAVTSMKAIRKILGQNLDVAQKSLVSKSDVENETYLFQAACSELSTEIKNNRRLQEEEMRQQRTHLQHEVDILTQSLNQELLTLNDAVRGLFNDRNMAVREEQKSVESAIQKINYKMSILLSSDSKSEIEGVRWVLIRRSVVGLVFLAILTLGMIRYTTYLAQQKKKESEKRKRERERLKRDGGRNDNTSAADAAMILSAS</sequence>
<dbReference type="AlphaFoldDB" id="A0A0A1V277"/>
<comment type="subcellular location">
    <subcellularLocation>
        <location evidence="2">Membrane</location>
    </subcellularLocation>
    <subcellularLocation>
        <location evidence="1">Mitochondrion</location>
    </subcellularLocation>
</comment>
<reference evidence="10 11" key="1">
    <citation type="submission" date="2014-02" db="EMBL/GenBank/DDBJ databases">
        <title>The genome sequence of the entomopathogenic fungus Metarhizium robertsii ARSEF 2575.</title>
        <authorList>
            <person name="Giuliano Garisto Donzelli B."/>
            <person name="Roe B.A."/>
            <person name="Macmil S.L."/>
            <person name="Krasnoff S.B."/>
            <person name="Gibson D.M."/>
        </authorList>
    </citation>
    <scope>NUCLEOTIDE SEQUENCE [LARGE SCALE GENOMIC DNA]</scope>
    <source>
        <strain evidence="10 11">ARSEF 2575</strain>
    </source>
</reference>
<feature type="region of interest" description="Disordered" evidence="8">
    <location>
        <begin position="36"/>
        <end position="165"/>
    </location>
</feature>
<dbReference type="GO" id="GO:0005739">
    <property type="term" value="C:mitochondrion"/>
    <property type="evidence" value="ECO:0007669"/>
    <property type="project" value="UniProtKB-SubCell"/>
</dbReference>
<evidence type="ECO:0000256" key="8">
    <source>
        <dbReference type="SAM" id="MobiDB-lite"/>
    </source>
</evidence>
<dbReference type="OrthoDB" id="5424147at2759"/>
<keyword evidence="5" id="KW-0175">Coiled coil</keyword>
<evidence type="ECO:0000313" key="11">
    <source>
        <dbReference type="Proteomes" id="UP000030151"/>
    </source>
</evidence>
<feature type="transmembrane region" description="Helical" evidence="9">
    <location>
        <begin position="352"/>
        <end position="373"/>
    </location>
</feature>